<evidence type="ECO:0000256" key="5">
    <source>
        <dbReference type="ARBA" id="ARBA00022679"/>
    </source>
</evidence>
<evidence type="ECO:0000313" key="10">
    <source>
        <dbReference type="EMBL" id="MDV6375376.1"/>
    </source>
</evidence>
<comment type="catalytic activity">
    <reaction evidence="1">
        <text>(7,8-dihydropterin-6-yl)methyl diphosphate + 4-aminobenzoate = 7,8-dihydropteroate + diphosphate</text>
        <dbReference type="Rhea" id="RHEA:19949"/>
        <dbReference type="ChEBI" id="CHEBI:17836"/>
        <dbReference type="ChEBI" id="CHEBI:17839"/>
        <dbReference type="ChEBI" id="CHEBI:33019"/>
        <dbReference type="ChEBI" id="CHEBI:72950"/>
        <dbReference type="EC" id="2.5.1.15"/>
    </reaction>
</comment>
<feature type="domain" description="Pterin-binding" evidence="9">
    <location>
        <begin position="1"/>
        <end position="248"/>
    </location>
</feature>
<dbReference type="InterPro" id="IPR045031">
    <property type="entry name" value="DHP_synth-like"/>
</dbReference>
<organism evidence="10 11">
    <name type="scientific">Deinococcus arenicola</name>
    <dbReference type="NCBI Taxonomy" id="2994950"/>
    <lineage>
        <taxon>Bacteria</taxon>
        <taxon>Thermotogati</taxon>
        <taxon>Deinococcota</taxon>
        <taxon>Deinococci</taxon>
        <taxon>Deinococcales</taxon>
        <taxon>Deinococcaceae</taxon>
        <taxon>Deinococcus</taxon>
    </lineage>
</organism>
<dbReference type="CDD" id="cd00739">
    <property type="entry name" value="DHPS"/>
    <property type="match status" value="1"/>
</dbReference>
<keyword evidence="7" id="KW-0460">Magnesium</keyword>
<dbReference type="PANTHER" id="PTHR20941">
    <property type="entry name" value="FOLATE SYNTHESIS PROTEINS"/>
    <property type="match status" value="1"/>
</dbReference>
<gene>
    <name evidence="10" type="primary">folP</name>
    <name evidence="10" type="ORF">ORD21_12320</name>
</gene>
<protein>
    <recommendedName>
        <fullName evidence="4">dihydropteroate synthase</fullName>
        <ecNumber evidence="4">2.5.1.15</ecNumber>
    </recommendedName>
</protein>
<evidence type="ECO:0000259" key="9">
    <source>
        <dbReference type="PROSITE" id="PS50972"/>
    </source>
</evidence>
<evidence type="ECO:0000256" key="4">
    <source>
        <dbReference type="ARBA" id="ARBA00012458"/>
    </source>
</evidence>
<dbReference type="NCBIfam" id="TIGR01496">
    <property type="entry name" value="DHPS"/>
    <property type="match status" value="1"/>
</dbReference>
<keyword evidence="8" id="KW-0289">Folate biosynthesis</keyword>
<dbReference type="PROSITE" id="PS00793">
    <property type="entry name" value="DHPS_2"/>
    <property type="match status" value="1"/>
</dbReference>
<dbReference type="EC" id="2.5.1.15" evidence="4"/>
<name>A0ABU4DSG5_9DEIO</name>
<dbReference type="SUPFAM" id="SSF51717">
    <property type="entry name" value="Dihydropteroate synthetase-like"/>
    <property type="match status" value="1"/>
</dbReference>
<dbReference type="EMBL" id="JAPMIV010000024">
    <property type="protein sequence ID" value="MDV6375376.1"/>
    <property type="molecule type" value="Genomic_DNA"/>
</dbReference>
<comment type="pathway">
    <text evidence="3">Cofactor biosynthesis; tetrahydrofolate biosynthesis; 7,8-dihydrofolate from 2-amino-4-hydroxy-6-hydroxymethyl-7,8-dihydropteridine diphosphate and 4-aminobenzoate: step 1/2.</text>
</comment>
<evidence type="ECO:0000256" key="1">
    <source>
        <dbReference type="ARBA" id="ARBA00000012"/>
    </source>
</evidence>
<dbReference type="PROSITE" id="PS50972">
    <property type="entry name" value="PTERIN_BINDING"/>
    <property type="match status" value="1"/>
</dbReference>
<keyword evidence="5 10" id="KW-0808">Transferase</keyword>
<evidence type="ECO:0000313" key="11">
    <source>
        <dbReference type="Proteomes" id="UP001276150"/>
    </source>
</evidence>
<evidence type="ECO:0000256" key="2">
    <source>
        <dbReference type="ARBA" id="ARBA00001946"/>
    </source>
</evidence>
<dbReference type="PANTHER" id="PTHR20941:SF1">
    <property type="entry name" value="FOLIC ACID SYNTHESIS PROTEIN FOL1"/>
    <property type="match status" value="1"/>
</dbReference>
<dbReference type="Pfam" id="PF00809">
    <property type="entry name" value="Pterin_bind"/>
    <property type="match status" value="1"/>
</dbReference>
<dbReference type="InterPro" id="IPR000489">
    <property type="entry name" value="Pterin-binding_dom"/>
</dbReference>
<dbReference type="InterPro" id="IPR006390">
    <property type="entry name" value="DHP_synth_dom"/>
</dbReference>
<dbReference type="InterPro" id="IPR011005">
    <property type="entry name" value="Dihydropteroate_synth-like_sf"/>
</dbReference>
<evidence type="ECO:0000256" key="8">
    <source>
        <dbReference type="ARBA" id="ARBA00022909"/>
    </source>
</evidence>
<dbReference type="Gene3D" id="3.20.20.20">
    <property type="entry name" value="Dihydropteroate synthase-like"/>
    <property type="match status" value="1"/>
</dbReference>
<keyword evidence="6" id="KW-0479">Metal-binding</keyword>
<dbReference type="Proteomes" id="UP001276150">
    <property type="component" value="Unassembled WGS sequence"/>
</dbReference>
<evidence type="ECO:0000256" key="6">
    <source>
        <dbReference type="ARBA" id="ARBA00022723"/>
    </source>
</evidence>
<comment type="caution">
    <text evidence="10">The sequence shown here is derived from an EMBL/GenBank/DDBJ whole genome shotgun (WGS) entry which is preliminary data.</text>
</comment>
<dbReference type="GO" id="GO:0004156">
    <property type="term" value="F:dihydropteroate synthase activity"/>
    <property type="evidence" value="ECO:0007669"/>
    <property type="project" value="UniProtKB-EC"/>
</dbReference>
<evidence type="ECO:0000256" key="7">
    <source>
        <dbReference type="ARBA" id="ARBA00022842"/>
    </source>
</evidence>
<comment type="cofactor">
    <cofactor evidence="2">
        <name>Mg(2+)</name>
        <dbReference type="ChEBI" id="CHEBI:18420"/>
    </cofactor>
</comment>
<sequence>MGILNVTPDSFSDGGRHFSLDAALASARQMRDAGVLMLDIGGESTRPGAEPVPANTELDRILPVIQALSGDGVLISVDTLKPEVAQAALRAGAHLVNDVSGGRDPEMLRVCAGAGAPICLMHMQGEPRTMQHHPSYDDVVAEVSTFLHGQAAAARAVGVPDVLLDPGIGFGKTLEHNLALLRALPQLTDGPDGVLVGASRKRLIDYLADVPLAEDRDPGTLALHLHAARSGAALVRAHAAAAHVQALRVQRALDLPQ</sequence>
<accession>A0ABU4DSG5</accession>
<keyword evidence="11" id="KW-1185">Reference proteome</keyword>
<reference evidence="10 11" key="1">
    <citation type="submission" date="2022-11" db="EMBL/GenBank/DDBJ databases">
        <title>Deinococcus ZS9-10, Low Temperature and Draught-tolerating, UV-resistant Bacteria from Continental Antarctica.</title>
        <authorList>
            <person name="Cheng L."/>
        </authorList>
    </citation>
    <scope>NUCLEOTIDE SEQUENCE [LARGE SCALE GENOMIC DNA]</scope>
    <source>
        <strain evidence="10 11">ZS9-10</strain>
    </source>
</reference>
<evidence type="ECO:0000256" key="3">
    <source>
        <dbReference type="ARBA" id="ARBA00004763"/>
    </source>
</evidence>
<proteinExistence type="predicted"/>